<keyword evidence="4" id="KW-0808">Transferase</keyword>
<dbReference type="GO" id="GO:0009098">
    <property type="term" value="P:L-leucine biosynthetic process"/>
    <property type="evidence" value="ECO:0007669"/>
    <property type="project" value="TreeGrafter"/>
</dbReference>
<sequence>MGDINFTSLAPLDASRLELNLITSPKNVPPPDSPDVLAIKAATDHMILAQWSAQGGWEAPKVVPYGPIPLLPSASALQYATQCFEGMKVFRGHDGQLRLFRPDYNCERFFNSATRIALPGFDKSELLKLIRKICALEAPKWLPKDQTGSALYIRPTFIGSDSSLGFKVPEEALLCIFLTYWPAQKPLTANDGPAACRLLASNESVVRAFPGGTGAAKIGANYGPSLLEHAEAKSKGYDQVLWLFGPDRQITEAGSTNVFVIWRTLSGSLQIVTPPLDGDKLILAGGTRRSLIELAREMFKVGKEGAESCEVLEERITLPEVEKAAQEGRLEGVFVVGTAFQIQSVRQIGFNGKDVDIAVEKTCHVSMLRERLANIVYGNEDSTWTQIVDEEAI</sequence>
<dbReference type="InterPro" id="IPR036038">
    <property type="entry name" value="Aminotransferase-like"/>
</dbReference>
<dbReference type="InterPro" id="IPR001544">
    <property type="entry name" value="Aminotrans_IV"/>
</dbReference>
<dbReference type="GO" id="GO:0009099">
    <property type="term" value="P:L-valine biosynthetic process"/>
    <property type="evidence" value="ECO:0007669"/>
    <property type="project" value="TreeGrafter"/>
</dbReference>
<dbReference type="EMBL" id="JAGPYM010000031">
    <property type="protein sequence ID" value="KAH6877065.1"/>
    <property type="molecule type" value="Genomic_DNA"/>
</dbReference>
<dbReference type="PANTHER" id="PTHR11825:SF69">
    <property type="entry name" value="BRANCHED-CHAIN-AMINO-ACID AMINOTRANSFERASE"/>
    <property type="match status" value="1"/>
</dbReference>
<dbReference type="PANTHER" id="PTHR11825">
    <property type="entry name" value="SUBGROUP IIII AMINOTRANSFERASE"/>
    <property type="match status" value="1"/>
</dbReference>
<dbReference type="Gene3D" id="3.30.470.10">
    <property type="match status" value="1"/>
</dbReference>
<keyword evidence="3 7" id="KW-0032">Aminotransferase</keyword>
<evidence type="ECO:0000256" key="6">
    <source>
        <dbReference type="PIRSR" id="PIRSR006468-1"/>
    </source>
</evidence>
<accession>A0A9P9AM96</accession>
<dbReference type="SUPFAM" id="SSF56752">
    <property type="entry name" value="D-aminoacid aminotransferase-like PLP-dependent enzymes"/>
    <property type="match status" value="1"/>
</dbReference>
<dbReference type="InterPro" id="IPR043131">
    <property type="entry name" value="BCAT-like_N"/>
</dbReference>
<dbReference type="InterPro" id="IPR005786">
    <property type="entry name" value="B_amino_transII"/>
</dbReference>
<evidence type="ECO:0000256" key="3">
    <source>
        <dbReference type="ARBA" id="ARBA00022576"/>
    </source>
</evidence>
<gene>
    <name evidence="7" type="ORF">B0T10DRAFT_413743</name>
</gene>
<name>A0A9P9AM96_9HYPO</name>
<reference evidence="7 8" key="1">
    <citation type="journal article" date="2021" name="Nat. Commun.">
        <title>Genetic determinants of endophytism in the Arabidopsis root mycobiome.</title>
        <authorList>
            <person name="Mesny F."/>
            <person name="Miyauchi S."/>
            <person name="Thiergart T."/>
            <person name="Pickel B."/>
            <person name="Atanasova L."/>
            <person name="Karlsson M."/>
            <person name="Huettel B."/>
            <person name="Barry K.W."/>
            <person name="Haridas S."/>
            <person name="Chen C."/>
            <person name="Bauer D."/>
            <person name="Andreopoulos W."/>
            <person name="Pangilinan J."/>
            <person name="LaButti K."/>
            <person name="Riley R."/>
            <person name="Lipzen A."/>
            <person name="Clum A."/>
            <person name="Drula E."/>
            <person name="Henrissat B."/>
            <person name="Kohler A."/>
            <person name="Grigoriev I.V."/>
            <person name="Martin F.M."/>
            <person name="Hacquard S."/>
        </authorList>
    </citation>
    <scope>NUCLEOTIDE SEQUENCE [LARGE SCALE GENOMIC DNA]</scope>
    <source>
        <strain evidence="7 8">MPI-CAGE-CH-0241</strain>
    </source>
</reference>
<dbReference type="Gene3D" id="3.20.10.10">
    <property type="entry name" value="D-amino Acid Aminotransferase, subunit A, domain 2"/>
    <property type="match status" value="1"/>
</dbReference>
<evidence type="ECO:0000256" key="4">
    <source>
        <dbReference type="ARBA" id="ARBA00022679"/>
    </source>
</evidence>
<comment type="similarity">
    <text evidence="2">Belongs to the class-IV pyridoxal-phosphate-dependent aminotransferase family.</text>
</comment>
<comment type="caution">
    <text evidence="7">The sequence shown here is derived from an EMBL/GenBank/DDBJ whole genome shotgun (WGS) entry which is preliminary data.</text>
</comment>
<organism evidence="7 8">
    <name type="scientific">Thelonectria olida</name>
    <dbReference type="NCBI Taxonomy" id="1576542"/>
    <lineage>
        <taxon>Eukaryota</taxon>
        <taxon>Fungi</taxon>
        <taxon>Dikarya</taxon>
        <taxon>Ascomycota</taxon>
        <taxon>Pezizomycotina</taxon>
        <taxon>Sordariomycetes</taxon>
        <taxon>Hypocreomycetidae</taxon>
        <taxon>Hypocreales</taxon>
        <taxon>Nectriaceae</taxon>
        <taxon>Thelonectria</taxon>
    </lineage>
</organism>
<evidence type="ECO:0000313" key="8">
    <source>
        <dbReference type="Proteomes" id="UP000777438"/>
    </source>
</evidence>
<evidence type="ECO:0000256" key="2">
    <source>
        <dbReference type="ARBA" id="ARBA00009320"/>
    </source>
</evidence>
<dbReference type="AlphaFoldDB" id="A0A9P9AM96"/>
<keyword evidence="5" id="KW-0663">Pyridoxal phosphate</keyword>
<dbReference type="GO" id="GO:0005739">
    <property type="term" value="C:mitochondrion"/>
    <property type="evidence" value="ECO:0007669"/>
    <property type="project" value="TreeGrafter"/>
</dbReference>
<evidence type="ECO:0000313" key="7">
    <source>
        <dbReference type="EMBL" id="KAH6877065.1"/>
    </source>
</evidence>
<proteinExistence type="inferred from homology"/>
<dbReference type="Pfam" id="PF01063">
    <property type="entry name" value="Aminotran_4"/>
    <property type="match status" value="1"/>
</dbReference>
<dbReference type="Proteomes" id="UP000777438">
    <property type="component" value="Unassembled WGS sequence"/>
</dbReference>
<evidence type="ECO:0000256" key="5">
    <source>
        <dbReference type="ARBA" id="ARBA00022898"/>
    </source>
</evidence>
<feature type="modified residue" description="N6-(pyridoxal phosphate)lysine" evidence="6">
    <location>
        <position position="217"/>
    </location>
</feature>
<protein>
    <submittedName>
        <fullName evidence="7">Aminotransferase</fullName>
    </submittedName>
</protein>
<dbReference type="PIRSF" id="PIRSF006468">
    <property type="entry name" value="BCAT1"/>
    <property type="match status" value="1"/>
</dbReference>
<dbReference type="GO" id="GO:0004084">
    <property type="term" value="F:branched-chain-amino-acid transaminase activity"/>
    <property type="evidence" value="ECO:0007669"/>
    <property type="project" value="InterPro"/>
</dbReference>
<comment type="cofactor">
    <cofactor evidence="1">
        <name>pyridoxal 5'-phosphate</name>
        <dbReference type="ChEBI" id="CHEBI:597326"/>
    </cofactor>
</comment>
<keyword evidence="8" id="KW-1185">Reference proteome</keyword>
<dbReference type="OrthoDB" id="1732691at2759"/>
<evidence type="ECO:0000256" key="1">
    <source>
        <dbReference type="ARBA" id="ARBA00001933"/>
    </source>
</evidence>
<dbReference type="InterPro" id="IPR043132">
    <property type="entry name" value="BCAT-like_C"/>
</dbReference>